<evidence type="ECO:0000313" key="9">
    <source>
        <dbReference type="Proteomes" id="UP001597304"/>
    </source>
</evidence>
<dbReference type="Proteomes" id="UP001597304">
    <property type="component" value="Unassembled WGS sequence"/>
</dbReference>
<keyword evidence="9" id="KW-1185">Reference proteome</keyword>
<dbReference type="PANTHER" id="PTHR30485:SF2">
    <property type="entry name" value="BLL0597 PROTEIN"/>
    <property type="match status" value="1"/>
</dbReference>
<dbReference type="PANTHER" id="PTHR30485">
    <property type="entry name" value="NI/FE-HYDROGENASE 1 B-TYPE CYTOCHROME SUBUNIT"/>
    <property type="match status" value="1"/>
</dbReference>
<feature type="domain" description="Cytochrome b561 bacterial/Ni-hydrogenase" evidence="7">
    <location>
        <begin position="7"/>
        <end position="179"/>
    </location>
</feature>
<gene>
    <name evidence="8" type="ORF">ACFSF0_18955</name>
</gene>
<evidence type="ECO:0000256" key="1">
    <source>
        <dbReference type="ARBA" id="ARBA00004651"/>
    </source>
</evidence>
<feature type="transmembrane region" description="Helical" evidence="6">
    <location>
        <begin position="146"/>
        <end position="166"/>
    </location>
</feature>
<sequence length="226" mass="24077">MTTVRIWDLPTRLFHWALAACIVGLVVTAKIGGEAMNWHFRLAYAVFTLLLFRLLWGLVGGHWSRFASFFPTPGRLARYLGGRGTAADSAGHSPLGALSVFAMLLVLALQIASGLFADDEIAFSGPLTALVSGEWVSRATTWHKGWGQYLVIGLVLLHVVAVFAYLARRRNLITPMVTGDKVVPGAAALPSAADSAGHRLLALLLLTLSAGVVYAVVQFGAVPSLG</sequence>
<reference evidence="9" key="1">
    <citation type="journal article" date="2019" name="Int. J. Syst. Evol. Microbiol.">
        <title>The Global Catalogue of Microorganisms (GCM) 10K type strain sequencing project: providing services to taxonomists for standard genome sequencing and annotation.</title>
        <authorList>
            <consortium name="The Broad Institute Genomics Platform"/>
            <consortium name="The Broad Institute Genome Sequencing Center for Infectious Disease"/>
            <person name="Wu L."/>
            <person name="Ma J."/>
        </authorList>
    </citation>
    <scope>NUCLEOTIDE SEQUENCE [LARGE SCALE GENOMIC DNA]</scope>
    <source>
        <strain evidence="9">LMG 29247</strain>
    </source>
</reference>
<keyword evidence="2" id="KW-1003">Cell membrane</keyword>
<protein>
    <submittedName>
        <fullName evidence="8">Cytochrome b/b6 domain-containing protein</fullName>
    </submittedName>
</protein>
<comment type="caution">
    <text evidence="8">The sequence shown here is derived from an EMBL/GenBank/DDBJ whole genome shotgun (WGS) entry which is preliminary data.</text>
</comment>
<feature type="transmembrane region" description="Helical" evidence="6">
    <location>
        <begin position="12"/>
        <end position="32"/>
    </location>
</feature>
<comment type="subcellular location">
    <subcellularLocation>
        <location evidence="1">Cell membrane</location>
        <topology evidence="1">Multi-pass membrane protein</topology>
    </subcellularLocation>
</comment>
<feature type="transmembrane region" description="Helical" evidence="6">
    <location>
        <begin position="200"/>
        <end position="221"/>
    </location>
</feature>
<dbReference type="EMBL" id="JBHUEJ010000045">
    <property type="protein sequence ID" value="MFD1712682.1"/>
    <property type="molecule type" value="Genomic_DNA"/>
</dbReference>
<evidence type="ECO:0000256" key="6">
    <source>
        <dbReference type="SAM" id="Phobius"/>
    </source>
</evidence>
<evidence type="ECO:0000256" key="5">
    <source>
        <dbReference type="ARBA" id="ARBA00023136"/>
    </source>
</evidence>
<organism evidence="8 9">
    <name type="scientific">Ottowia flava</name>
    <dbReference type="NCBI Taxonomy" id="2675430"/>
    <lineage>
        <taxon>Bacteria</taxon>
        <taxon>Pseudomonadati</taxon>
        <taxon>Pseudomonadota</taxon>
        <taxon>Betaproteobacteria</taxon>
        <taxon>Burkholderiales</taxon>
        <taxon>Comamonadaceae</taxon>
        <taxon>Ottowia</taxon>
    </lineage>
</organism>
<feature type="transmembrane region" description="Helical" evidence="6">
    <location>
        <begin position="95"/>
        <end position="117"/>
    </location>
</feature>
<keyword evidence="4 6" id="KW-1133">Transmembrane helix</keyword>
<evidence type="ECO:0000313" key="8">
    <source>
        <dbReference type="EMBL" id="MFD1712682.1"/>
    </source>
</evidence>
<dbReference type="InterPro" id="IPR016174">
    <property type="entry name" value="Di-haem_cyt_TM"/>
</dbReference>
<evidence type="ECO:0000256" key="4">
    <source>
        <dbReference type="ARBA" id="ARBA00022989"/>
    </source>
</evidence>
<keyword evidence="5 6" id="KW-0472">Membrane</keyword>
<accession>A0ABW4KXA4</accession>
<evidence type="ECO:0000256" key="2">
    <source>
        <dbReference type="ARBA" id="ARBA00022475"/>
    </source>
</evidence>
<evidence type="ECO:0000256" key="3">
    <source>
        <dbReference type="ARBA" id="ARBA00022692"/>
    </source>
</evidence>
<dbReference type="Pfam" id="PF01292">
    <property type="entry name" value="Ni_hydr_CYTB"/>
    <property type="match status" value="1"/>
</dbReference>
<proteinExistence type="predicted"/>
<dbReference type="RefSeq" id="WP_147913657.1">
    <property type="nucleotide sequence ID" value="NZ_JBHUEJ010000045.1"/>
</dbReference>
<dbReference type="InterPro" id="IPR051542">
    <property type="entry name" value="Hydrogenase_cytochrome"/>
</dbReference>
<name>A0ABW4KXA4_9BURK</name>
<dbReference type="SUPFAM" id="SSF81342">
    <property type="entry name" value="Transmembrane di-heme cytochromes"/>
    <property type="match status" value="1"/>
</dbReference>
<keyword evidence="3 6" id="KW-0812">Transmembrane</keyword>
<evidence type="ECO:0000259" key="7">
    <source>
        <dbReference type="Pfam" id="PF01292"/>
    </source>
</evidence>
<dbReference type="Gene3D" id="1.20.950.20">
    <property type="entry name" value="Transmembrane di-heme cytochromes, Chain C"/>
    <property type="match status" value="1"/>
</dbReference>
<dbReference type="InterPro" id="IPR011577">
    <property type="entry name" value="Cyt_b561_bac/Ni-Hgenase"/>
</dbReference>
<feature type="transmembrane region" description="Helical" evidence="6">
    <location>
        <begin position="38"/>
        <end position="56"/>
    </location>
</feature>